<dbReference type="GO" id="GO:0016491">
    <property type="term" value="F:oxidoreductase activity"/>
    <property type="evidence" value="ECO:0007669"/>
    <property type="project" value="UniProtKB-KW"/>
</dbReference>
<evidence type="ECO:0000259" key="6">
    <source>
        <dbReference type="Pfam" id="PF00881"/>
    </source>
</evidence>
<evidence type="ECO:0000256" key="1">
    <source>
        <dbReference type="ARBA" id="ARBA00001917"/>
    </source>
</evidence>
<comment type="cofactor">
    <cofactor evidence="1">
        <name>FMN</name>
        <dbReference type="ChEBI" id="CHEBI:58210"/>
    </cofactor>
</comment>
<dbReference type="InterPro" id="IPR029479">
    <property type="entry name" value="Nitroreductase"/>
</dbReference>
<gene>
    <name evidence="7" type="ORF">S01H4_59917</name>
</gene>
<keyword evidence="4" id="KW-0288">FMN</keyword>
<dbReference type="SUPFAM" id="SSF55469">
    <property type="entry name" value="FMN-dependent nitroreductase-like"/>
    <property type="match status" value="1"/>
</dbReference>
<feature type="non-terminal residue" evidence="7">
    <location>
        <position position="144"/>
    </location>
</feature>
<dbReference type="PANTHER" id="PTHR43673:SF2">
    <property type="entry name" value="NITROREDUCTASE"/>
    <property type="match status" value="1"/>
</dbReference>
<comment type="caution">
    <text evidence="7">The sequence shown here is derived from an EMBL/GenBank/DDBJ whole genome shotgun (WGS) entry which is preliminary data.</text>
</comment>
<evidence type="ECO:0000256" key="4">
    <source>
        <dbReference type="ARBA" id="ARBA00022643"/>
    </source>
</evidence>
<sequence>MVIWIYDWIFYCRNLGNIKIIAVDNPKLLSKIANSAKIVFVKQSHVQQVPLIILVAFEAKNSTAFYAKIDIGAIIQLILLRAYSLRIGTCWVGSFSRKKLKEIVKCPNDWHLCSLIVLGYSKNYPKPPPRNSLGKLCSHNYWNK</sequence>
<organism evidence="7">
    <name type="scientific">marine sediment metagenome</name>
    <dbReference type="NCBI Taxonomy" id="412755"/>
    <lineage>
        <taxon>unclassified sequences</taxon>
        <taxon>metagenomes</taxon>
        <taxon>ecological metagenomes</taxon>
    </lineage>
</organism>
<dbReference type="PANTHER" id="PTHR43673">
    <property type="entry name" value="NAD(P)H NITROREDUCTASE YDGI-RELATED"/>
    <property type="match status" value="1"/>
</dbReference>
<name>X1DVJ6_9ZZZZ</name>
<accession>X1DVJ6</accession>
<comment type="similarity">
    <text evidence="2">Belongs to the nitroreductase family.</text>
</comment>
<evidence type="ECO:0000256" key="3">
    <source>
        <dbReference type="ARBA" id="ARBA00022630"/>
    </source>
</evidence>
<keyword evidence="5" id="KW-0560">Oxidoreductase</keyword>
<dbReference type="AlphaFoldDB" id="X1DVJ6"/>
<dbReference type="Gene3D" id="3.40.109.10">
    <property type="entry name" value="NADH Oxidase"/>
    <property type="match status" value="1"/>
</dbReference>
<evidence type="ECO:0000256" key="5">
    <source>
        <dbReference type="ARBA" id="ARBA00023002"/>
    </source>
</evidence>
<dbReference type="EMBL" id="BART01035223">
    <property type="protein sequence ID" value="GAH12255.1"/>
    <property type="molecule type" value="Genomic_DNA"/>
</dbReference>
<dbReference type="InterPro" id="IPR000415">
    <property type="entry name" value="Nitroreductase-like"/>
</dbReference>
<keyword evidence="3" id="KW-0285">Flavoprotein</keyword>
<dbReference type="Pfam" id="PF00881">
    <property type="entry name" value="Nitroreductase"/>
    <property type="match status" value="1"/>
</dbReference>
<evidence type="ECO:0000256" key="2">
    <source>
        <dbReference type="ARBA" id="ARBA00007118"/>
    </source>
</evidence>
<proteinExistence type="inferred from homology"/>
<protein>
    <recommendedName>
        <fullName evidence="6">Nitroreductase domain-containing protein</fullName>
    </recommendedName>
</protein>
<feature type="domain" description="Nitroreductase" evidence="6">
    <location>
        <begin position="37"/>
        <end position="120"/>
    </location>
</feature>
<evidence type="ECO:0000313" key="7">
    <source>
        <dbReference type="EMBL" id="GAH12255.1"/>
    </source>
</evidence>
<reference evidence="7" key="1">
    <citation type="journal article" date="2014" name="Front. Microbiol.">
        <title>High frequency of phylogenetically diverse reductive dehalogenase-homologous genes in deep subseafloor sedimentary metagenomes.</title>
        <authorList>
            <person name="Kawai M."/>
            <person name="Futagami T."/>
            <person name="Toyoda A."/>
            <person name="Takaki Y."/>
            <person name="Nishi S."/>
            <person name="Hori S."/>
            <person name="Arai W."/>
            <person name="Tsubouchi T."/>
            <person name="Morono Y."/>
            <person name="Uchiyama I."/>
            <person name="Ito T."/>
            <person name="Fujiyama A."/>
            <person name="Inagaki F."/>
            <person name="Takami H."/>
        </authorList>
    </citation>
    <scope>NUCLEOTIDE SEQUENCE</scope>
    <source>
        <strain evidence="7">Expedition CK06-06</strain>
    </source>
</reference>